<dbReference type="Gene3D" id="1.25.40.20">
    <property type="entry name" value="Ankyrin repeat-containing domain"/>
    <property type="match status" value="1"/>
</dbReference>
<organism evidence="4 5">
    <name type="scientific">Patella caerulea</name>
    <name type="common">Rayed Mediterranean limpet</name>
    <dbReference type="NCBI Taxonomy" id="87958"/>
    <lineage>
        <taxon>Eukaryota</taxon>
        <taxon>Metazoa</taxon>
        <taxon>Spiralia</taxon>
        <taxon>Lophotrochozoa</taxon>
        <taxon>Mollusca</taxon>
        <taxon>Gastropoda</taxon>
        <taxon>Patellogastropoda</taxon>
        <taxon>Patelloidea</taxon>
        <taxon>Patellidae</taxon>
        <taxon>Patella</taxon>
    </lineage>
</organism>
<feature type="region of interest" description="Disordered" evidence="3">
    <location>
        <begin position="300"/>
        <end position="322"/>
    </location>
</feature>
<evidence type="ECO:0000256" key="1">
    <source>
        <dbReference type="ARBA" id="ARBA00022737"/>
    </source>
</evidence>
<protein>
    <submittedName>
        <fullName evidence="4">Uncharacterized protein</fullName>
    </submittedName>
</protein>
<dbReference type="EMBL" id="JAZGQO010000008">
    <property type="protein sequence ID" value="KAK6180016.1"/>
    <property type="molecule type" value="Genomic_DNA"/>
</dbReference>
<feature type="region of interest" description="Disordered" evidence="3">
    <location>
        <begin position="226"/>
        <end position="263"/>
    </location>
</feature>
<sequence>MALQTGCDVEIRNERKETPLLACVMHLKDVDCVKQLVNAGADVNDQNERGQTSLIYGCILNKLEMISVLLQQNDLDVNKTDADGNTALMYACALGHAQAVIRLLDSHSLGEHSLDLNIKNNDNMTAADHATDRGHMDIIKLLSDAAPNKGEICPDVKENNWIEMKPLSDHSPTGKTRQARRDKMQKTIDKVRRHSFVNASDMKLSLAPRPLEPTITVTAPGEESHTLFSFDDETSPTTRQKRIPTSPTSKKTPEWETEESSSDLDYDDFSLESLGDLVKTVRQCAQEIREIYAPLKTPIHLMPPKNERRRKEKKGKEGAKLKAKNTVVKTESILLDIPPDTPRARPQTLSDEEKNLGDLDVLSQTWPRHKDDRAHQRPELLVKRSVSMSPSQYSAKPRPRPPAVIEEKRLFGRMIDRFTNRKNQKHSATINIDQPGTSGLQDAKIQISSIDQSLNKLPLIQGGSRRQSKDGHDNPGYTVEVIQPKMESLERY</sequence>
<dbReference type="InterPro" id="IPR002110">
    <property type="entry name" value="Ankyrin_rpt"/>
</dbReference>
<dbReference type="Proteomes" id="UP001347796">
    <property type="component" value="Unassembled WGS sequence"/>
</dbReference>
<dbReference type="Pfam" id="PF00023">
    <property type="entry name" value="Ank"/>
    <property type="match status" value="1"/>
</dbReference>
<dbReference type="InterPro" id="IPR036770">
    <property type="entry name" value="Ankyrin_rpt-contain_sf"/>
</dbReference>
<keyword evidence="2" id="KW-0040">ANK repeat</keyword>
<dbReference type="AlphaFoldDB" id="A0AAN8JLF6"/>
<comment type="caution">
    <text evidence="4">The sequence shown here is derived from an EMBL/GenBank/DDBJ whole genome shotgun (WGS) entry which is preliminary data.</text>
</comment>
<keyword evidence="5" id="KW-1185">Reference proteome</keyword>
<evidence type="ECO:0000313" key="5">
    <source>
        <dbReference type="Proteomes" id="UP001347796"/>
    </source>
</evidence>
<evidence type="ECO:0000256" key="3">
    <source>
        <dbReference type="SAM" id="MobiDB-lite"/>
    </source>
</evidence>
<reference evidence="4 5" key="1">
    <citation type="submission" date="2024-01" db="EMBL/GenBank/DDBJ databases">
        <title>The genome of the rayed Mediterranean limpet Patella caerulea (Linnaeus, 1758).</title>
        <authorList>
            <person name="Anh-Thu Weber A."/>
            <person name="Halstead-Nussloch G."/>
        </authorList>
    </citation>
    <scope>NUCLEOTIDE SEQUENCE [LARGE SCALE GENOMIC DNA]</scope>
    <source>
        <strain evidence="4">AATW-2023a</strain>
        <tissue evidence="4">Whole specimen</tissue>
    </source>
</reference>
<evidence type="ECO:0000313" key="4">
    <source>
        <dbReference type="EMBL" id="KAK6180016.1"/>
    </source>
</evidence>
<accession>A0AAN8JLF6</accession>
<feature type="compositionally biased region" description="Polar residues" evidence="3">
    <location>
        <begin position="235"/>
        <end position="250"/>
    </location>
</feature>
<keyword evidence="1" id="KW-0677">Repeat</keyword>
<dbReference type="SUPFAM" id="SSF48403">
    <property type="entry name" value="Ankyrin repeat"/>
    <property type="match status" value="1"/>
</dbReference>
<proteinExistence type="predicted"/>
<evidence type="ECO:0000256" key="2">
    <source>
        <dbReference type="ARBA" id="ARBA00023043"/>
    </source>
</evidence>
<dbReference type="PANTHER" id="PTHR24173:SF74">
    <property type="entry name" value="ANKYRIN REPEAT DOMAIN-CONTAINING PROTEIN 16"/>
    <property type="match status" value="1"/>
</dbReference>
<name>A0AAN8JLF6_PATCE</name>
<gene>
    <name evidence="4" type="ORF">SNE40_012239</name>
</gene>
<dbReference type="SMART" id="SM00248">
    <property type="entry name" value="ANK"/>
    <property type="match status" value="4"/>
</dbReference>
<feature type="compositionally biased region" description="Basic and acidic residues" evidence="3">
    <location>
        <begin position="368"/>
        <end position="379"/>
    </location>
</feature>
<dbReference type="PANTHER" id="PTHR24173">
    <property type="entry name" value="ANKYRIN REPEAT CONTAINING"/>
    <property type="match status" value="1"/>
</dbReference>
<dbReference type="Pfam" id="PF12796">
    <property type="entry name" value="Ank_2"/>
    <property type="match status" value="1"/>
</dbReference>
<feature type="region of interest" description="Disordered" evidence="3">
    <location>
        <begin position="337"/>
        <end position="379"/>
    </location>
</feature>